<evidence type="ECO:0000313" key="1">
    <source>
        <dbReference type="EMBL" id="SER37933.1"/>
    </source>
</evidence>
<sequence length="118" mass="13135">MQPNPPQTVPLPSAEDILKSGETSRWLKNALSKALDRDPLDALTDAEFLLGVLDKTPEALPLPCAKDVLAAPAGYSYWLVDRLKEGSRRDHLDLVMDVQILIGVLQHRIEKVLHPQIH</sequence>
<dbReference type="AlphaFoldDB" id="A0A1H9NRG8"/>
<dbReference type="Proteomes" id="UP000199766">
    <property type="component" value="Unassembled WGS sequence"/>
</dbReference>
<dbReference type="STRING" id="180197.SAMN02982919_02297"/>
<gene>
    <name evidence="1" type="ORF">SAMN02982919_02297</name>
</gene>
<protein>
    <submittedName>
        <fullName evidence="1">Uncharacterized protein</fullName>
    </submittedName>
</protein>
<name>A0A1H9NRG8_9BURK</name>
<dbReference type="OrthoDB" id="9135562at2"/>
<organism evidence="1 2">
    <name type="scientific">Giesbergeria anulus</name>
    <dbReference type="NCBI Taxonomy" id="180197"/>
    <lineage>
        <taxon>Bacteria</taxon>
        <taxon>Pseudomonadati</taxon>
        <taxon>Pseudomonadota</taxon>
        <taxon>Betaproteobacteria</taxon>
        <taxon>Burkholderiales</taxon>
        <taxon>Comamonadaceae</taxon>
        <taxon>Giesbergeria</taxon>
    </lineage>
</organism>
<keyword evidence="2" id="KW-1185">Reference proteome</keyword>
<proteinExistence type="predicted"/>
<dbReference type="EMBL" id="FOGD01000007">
    <property type="protein sequence ID" value="SER37933.1"/>
    <property type="molecule type" value="Genomic_DNA"/>
</dbReference>
<accession>A0A1H9NRG8</accession>
<reference evidence="1 2" key="1">
    <citation type="submission" date="2016-10" db="EMBL/GenBank/DDBJ databases">
        <authorList>
            <person name="de Groot N.N."/>
        </authorList>
    </citation>
    <scope>NUCLEOTIDE SEQUENCE [LARGE SCALE GENOMIC DNA]</scope>
    <source>
        <strain evidence="1 2">ATCC 35958</strain>
    </source>
</reference>
<dbReference type="RefSeq" id="WP_091457679.1">
    <property type="nucleotide sequence ID" value="NZ_FOGD01000007.1"/>
</dbReference>
<evidence type="ECO:0000313" key="2">
    <source>
        <dbReference type="Proteomes" id="UP000199766"/>
    </source>
</evidence>